<dbReference type="VEuPathDB" id="FungiDB:CDV56_108547"/>
<evidence type="ECO:0000259" key="2">
    <source>
        <dbReference type="Pfam" id="PF22788"/>
    </source>
</evidence>
<dbReference type="Proteomes" id="UP000215305">
    <property type="component" value="Unassembled WGS sequence"/>
</dbReference>
<evidence type="ECO:0000313" key="3">
    <source>
        <dbReference type="EMBL" id="RHZ58484.1"/>
    </source>
</evidence>
<dbReference type="InterPro" id="IPR050756">
    <property type="entry name" value="CSN3"/>
</dbReference>
<comment type="caution">
    <text evidence="3">The sequence shown here is derived from an EMBL/GenBank/DDBJ whole genome shotgun (WGS) entry which is preliminary data.</text>
</comment>
<dbReference type="RefSeq" id="XP_026615461.1">
    <property type="nucleotide sequence ID" value="XM_026762166.1"/>
</dbReference>
<reference evidence="3" key="1">
    <citation type="submission" date="2018-08" db="EMBL/GenBank/DDBJ databases">
        <title>Draft genome sequence of azole-resistant Aspergillus thermomutatus (Neosartorya pseudofischeri) strain HMR AF 39, isolated from a human nasal aspirate.</title>
        <authorList>
            <person name="Parent-Michaud M."/>
            <person name="Dufresne P.J."/>
            <person name="Fournier E."/>
            <person name="Martineau C."/>
            <person name="Moreira S."/>
            <person name="Perkins V."/>
            <person name="De Repentigny L."/>
            <person name="Dufresne S.F."/>
        </authorList>
    </citation>
    <scope>NUCLEOTIDE SEQUENCE [LARGE SCALE GENOMIC DNA]</scope>
    <source>
        <strain evidence="3">HMR AF 39</strain>
    </source>
</reference>
<dbReference type="Pfam" id="PF22788">
    <property type="entry name" value="COP9_hel_rpt"/>
    <property type="match status" value="1"/>
</dbReference>
<evidence type="ECO:0000313" key="4">
    <source>
        <dbReference type="Proteomes" id="UP000215305"/>
    </source>
</evidence>
<organism evidence="3 4">
    <name type="scientific">Aspergillus thermomutatus</name>
    <name type="common">Neosartorya pseudofischeri</name>
    <dbReference type="NCBI Taxonomy" id="41047"/>
    <lineage>
        <taxon>Eukaryota</taxon>
        <taxon>Fungi</taxon>
        <taxon>Dikarya</taxon>
        <taxon>Ascomycota</taxon>
        <taxon>Pezizomycotina</taxon>
        <taxon>Eurotiomycetes</taxon>
        <taxon>Eurotiomycetidae</taxon>
        <taxon>Eurotiales</taxon>
        <taxon>Aspergillaceae</taxon>
        <taxon>Aspergillus</taxon>
        <taxon>Aspergillus subgen. Fumigati</taxon>
    </lineage>
</organism>
<dbReference type="STRING" id="41047.A0A397H9Y3"/>
<accession>A0A397H9Y3</accession>
<dbReference type="PANTHER" id="PTHR10758">
    <property type="entry name" value="26S PROTEASOME NON-ATPASE REGULATORY SUBUNIT 3/COP9 SIGNALOSOME COMPLEX SUBUNIT 3"/>
    <property type="match status" value="1"/>
</dbReference>
<gene>
    <name evidence="3" type="ORF">CDV56_108547</name>
</gene>
<proteinExistence type="predicted"/>
<dbReference type="GO" id="GO:0008180">
    <property type="term" value="C:COP9 signalosome"/>
    <property type="evidence" value="ECO:0007669"/>
    <property type="project" value="TreeGrafter"/>
</dbReference>
<dbReference type="GeneID" id="38130521"/>
<evidence type="ECO:0000256" key="1">
    <source>
        <dbReference type="ARBA" id="ARBA00022490"/>
    </source>
</evidence>
<dbReference type="GO" id="GO:0006511">
    <property type="term" value="P:ubiquitin-dependent protein catabolic process"/>
    <property type="evidence" value="ECO:0007669"/>
    <property type="project" value="TreeGrafter"/>
</dbReference>
<feature type="domain" description="COP9 signalosome complex subunit 3 N-terminal helical repeats" evidence="2">
    <location>
        <begin position="2"/>
        <end position="132"/>
    </location>
</feature>
<keyword evidence="1" id="KW-0963">Cytoplasm</keyword>
<dbReference type="EMBL" id="NKHU02000068">
    <property type="protein sequence ID" value="RHZ58484.1"/>
    <property type="molecule type" value="Genomic_DNA"/>
</dbReference>
<dbReference type="InterPro" id="IPR055089">
    <property type="entry name" value="COP9_N"/>
</dbReference>
<name>A0A397H9Y3_ASPTH</name>
<sequence>MKLCLLSRSYRHALPVLNKAMYHFPAGVNQAHQAHRQIFLCSEHGSSVAYITRASGFTAQVTYKDHLQYFLHGAMIYMVLKEWESALHLLCIVITCPVANAVSKIMVEAYKKWLLVSLLAKGKVFSNQQVTSAPDMINPHVMKVYQSLILPYVSLADAFENDDTQRLKAEVEVGRAIWLADNNMGLVLQVVHAHRKSVVSKLGSTFSALATADVAQRIASDPFPSTEVETSISSMVISGLGSTLLHSNSDHKPTMLRFRAGGASRSFGEEHIQFLLDLESRFLTTLAGSIDQSNHNLELSSEHLQFLRRAKNASELGSGKFGMKFKDDIASWDVDEDIMSGLH</sequence>
<keyword evidence="4" id="KW-1185">Reference proteome</keyword>
<dbReference type="PANTHER" id="PTHR10758:SF1">
    <property type="entry name" value="COP9 SIGNALOSOME COMPLEX SUBUNIT 3"/>
    <property type="match status" value="1"/>
</dbReference>
<protein>
    <recommendedName>
        <fullName evidence="2">COP9 signalosome complex subunit 3 N-terminal helical repeats domain-containing protein</fullName>
    </recommendedName>
</protein>
<dbReference type="AlphaFoldDB" id="A0A397H9Y3"/>
<dbReference type="OrthoDB" id="29061at2759"/>